<accession>A0A7C8V761</accession>
<comment type="caution">
    <text evidence="1">The sequence shown here is derived from an EMBL/GenBank/DDBJ whole genome shotgun (WGS) entry which is preliminary data.</text>
</comment>
<protein>
    <submittedName>
        <fullName evidence="1">Uncharacterized protein</fullName>
    </submittedName>
</protein>
<evidence type="ECO:0000313" key="1">
    <source>
        <dbReference type="EMBL" id="KAF3268004.1"/>
    </source>
</evidence>
<reference evidence="1 2" key="1">
    <citation type="submission" date="2020-01" db="EMBL/GenBank/DDBJ databases">
        <authorList>
            <person name="Palmer J.M."/>
        </authorList>
    </citation>
    <scope>NUCLEOTIDE SEQUENCE [LARGE SCALE GENOMIC DNA]</scope>
    <source>
        <strain evidence="1 2">TWF970</strain>
    </source>
</reference>
<organism evidence="1 2">
    <name type="scientific">Orbilia oligospora</name>
    <name type="common">Nematode-trapping fungus</name>
    <name type="synonym">Arthrobotrys oligospora</name>
    <dbReference type="NCBI Taxonomy" id="2813651"/>
    <lineage>
        <taxon>Eukaryota</taxon>
        <taxon>Fungi</taxon>
        <taxon>Dikarya</taxon>
        <taxon>Ascomycota</taxon>
        <taxon>Pezizomycotina</taxon>
        <taxon>Orbiliomycetes</taxon>
        <taxon>Orbiliales</taxon>
        <taxon>Orbiliaceae</taxon>
        <taxon>Orbilia</taxon>
    </lineage>
</organism>
<dbReference type="Proteomes" id="UP000474640">
    <property type="component" value="Unassembled WGS sequence"/>
</dbReference>
<gene>
    <name evidence="1" type="ORF">TWF970_001624</name>
</gene>
<proteinExistence type="predicted"/>
<name>A0A7C8V761_ORBOL</name>
<evidence type="ECO:0000313" key="2">
    <source>
        <dbReference type="Proteomes" id="UP000474640"/>
    </source>
</evidence>
<dbReference type="EMBL" id="JAABOJ010000127">
    <property type="protein sequence ID" value="KAF3268004.1"/>
    <property type="molecule type" value="Genomic_DNA"/>
</dbReference>
<sequence length="166" mass="18914">MNYFEVYARTGAGNDVGQVIETDLTTFDRFLSDLKVKSKDIKGLVHNSEITPWMKKSGFWDHMIGFDLKTIQEVMLLPKDYKLRGTGSEGSELEAAHNRVFRVLSGNPSTGEFDTNNDEIYRKLDDLIAEMCMFFVTHLILSNVFENVMLSFYTALCIGRTDESSM</sequence>
<dbReference type="AlphaFoldDB" id="A0A7C8V761"/>